<name>A0A383CCS4_9ZZZZ</name>
<gene>
    <name evidence="1" type="ORF">METZ01_LOCUS482798</name>
</gene>
<organism evidence="1">
    <name type="scientific">marine metagenome</name>
    <dbReference type="NCBI Taxonomy" id="408172"/>
    <lineage>
        <taxon>unclassified sequences</taxon>
        <taxon>metagenomes</taxon>
        <taxon>ecological metagenomes</taxon>
    </lineage>
</organism>
<feature type="non-terminal residue" evidence="1">
    <location>
        <position position="141"/>
    </location>
</feature>
<protein>
    <submittedName>
        <fullName evidence="1">Uncharacterized protein</fullName>
    </submittedName>
</protein>
<dbReference type="AlphaFoldDB" id="A0A383CCS4"/>
<accession>A0A383CCS4</accession>
<reference evidence="1" key="1">
    <citation type="submission" date="2018-05" db="EMBL/GenBank/DDBJ databases">
        <authorList>
            <person name="Lanie J.A."/>
            <person name="Ng W.-L."/>
            <person name="Kazmierczak K.M."/>
            <person name="Andrzejewski T.M."/>
            <person name="Davidsen T.M."/>
            <person name="Wayne K.J."/>
            <person name="Tettelin H."/>
            <person name="Glass J.I."/>
            <person name="Rusch D."/>
            <person name="Podicherti R."/>
            <person name="Tsui H.-C.T."/>
            <person name="Winkler M.E."/>
        </authorList>
    </citation>
    <scope>NUCLEOTIDE SEQUENCE</scope>
</reference>
<dbReference type="EMBL" id="UINC01207726">
    <property type="protein sequence ID" value="SVE29944.1"/>
    <property type="molecule type" value="Genomic_DNA"/>
</dbReference>
<evidence type="ECO:0000313" key="1">
    <source>
        <dbReference type="EMBL" id="SVE29944.1"/>
    </source>
</evidence>
<sequence length="141" mass="15621">MYCGSCIHDNTLARALIRKGVDVALLPTYTPIRTDEEDVSEDRVFFGGINVYLQNKASLFRHTPWALDRLLDRPGLLNSLSRLSGSTSAEDLGSLTVSMLEGATGPHAKELEKLLVWLRDFKPDIVQLTNSMFVGFAGPIR</sequence>
<proteinExistence type="predicted"/>